<evidence type="ECO:0000313" key="3">
    <source>
        <dbReference type="Proteomes" id="UP001430356"/>
    </source>
</evidence>
<proteinExistence type="predicted"/>
<gene>
    <name evidence="2" type="ORF">NESM_000388400</name>
</gene>
<evidence type="ECO:0000313" key="2">
    <source>
        <dbReference type="EMBL" id="KAK7194693.1"/>
    </source>
</evidence>
<keyword evidence="3" id="KW-1185">Reference proteome</keyword>
<sequence length="623" mass="65346">MSAWPLPIWVPHQLPRIDAPDAAPVPLRVATPLTLLCLRHGPSCGTAGRRRGPCTPTPTRLSETGTAAIVAQWGAVASPPAAAGASGEGGEGGAVARAMRPPPSAWGGAAPWAVLKTSRRMSEGGSGAAGPRAATGGSRRGEWRRVRLGTVLHAGDWQFLMAQRQAEGAAAAAAATSAVADMEALSTFFPALHHARYYATARAFAHHCHHSDEHLVWCEDDPIISAEWSAASMETTGASARSGRSSRKSRRRWLSLSTGSHASAAGRSRDAAPLCLHPHTGAAGPAAAACGVASHAMCCTYPLTLHSHGDDSDEAARPAVRAAEVETSSSSFARWFSVLRPACRCAIEMAGGWAEGELDDVRSAAVQEVVAHGLAASLGLWFSARYGPPCKDASANLVVTPTPSPELGGAPLSRLATSAHEPIVAVSALVRDWWAQLCREAEEWRTASVVPPSAQHPLHRGLIAHQVLARCLQARADGLARLSATAIAPPPVLKHVCAACAVVVTRVARQLEGAFPLYTLSPPATTQHMQQSAEGAKEDAAPAAAASHPRCDTDGDTHGGASRCARVGGGVARTDQGAASRRLPRLTAEETRCRHDEYRACMDLVLHVLIADHQEMQRRWSPS</sequence>
<reference evidence="2 3" key="1">
    <citation type="journal article" date="2021" name="MBio">
        <title>A New Model Trypanosomatid, Novymonas esmeraldas: Genomic Perception of Its 'Candidatus Pandoraea novymonadis' Endosymbiont.</title>
        <authorList>
            <person name="Zakharova A."/>
            <person name="Saura A."/>
            <person name="Butenko A."/>
            <person name="Podesvova L."/>
            <person name="Warmusova S."/>
            <person name="Kostygov A.Y."/>
            <person name="Nenarokova A."/>
            <person name="Lukes J."/>
            <person name="Opperdoes F.R."/>
            <person name="Yurchenko V."/>
        </authorList>
    </citation>
    <scope>NUCLEOTIDE SEQUENCE [LARGE SCALE GENOMIC DNA]</scope>
    <source>
        <strain evidence="2 3">E262AT.01</strain>
    </source>
</reference>
<feature type="region of interest" description="Disordered" evidence="1">
    <location>
        <begin position="526"/>
        <end position="581"/>
    </location>
</feature>
<dbReference type="AlphaFoldDB" id="A0AAW0EKR2"/>
<organism evidence="2 3">
    <name type="scientific">Novymonas esmeraldas</name>
    <dbReference type="NCBI Taxonomy" id="1808958"/>
    <lineage>
        <taxon>Eukaryota</taxon>
        <taxon>Discoba</taxon>
        <taxon>Euglenozoa</taxon>
        <taxon>Kinetoplastea</taxon>
        <taxon>Metakinetoplastina</taxon>
        <taxon>Trypanosomatida</taxon>
        <taxon>Trypanosomatidae</taxon>
        <taxon>Novymonas</taxon>
    </lineage>
</organism>
<dbReference type="Proteomes" id="UP001430356">
    <property type="component" value="Unassembled WGS sequence"/>
</dbReference>
<evidence type="ECO:0000256" key="1">
    <source>
        <dbReference type="SAM" id="MobiDB-lite"/>
    </source>
</evidence>
<comment type="caution">
    <text evidence="2">The sequence shown here is derived from an EMBL/GenBank/DDBJ whole genome shotgun (WGS) entry which is preliminary data.</text>
</comment>
<protein>
    <submittedName>
        <fullName evidence="2">Uncharacterized protein</fullName>
    </submittedName>
</protein>
<accession>A0AAW0EKR2</accession>
<feature type="region of interest" description="Disordered" evidence="1">
    <location>
        <begin position="79"/>
        <end position="140"/>
    </location>
</feature>
<name>A0AAW0EKR2_9TRYP</name>
<dbReference type="EMBL" id="JAECZO010000040">
    <property type="protein sequence ID" value="KAK7194693.1"/>
    <property type="molecule type" value="Genomic_DNA"/>
</dbReference>